<dbReference type="EMBL" id="JARJCW010000004">
    <property type="protein sequence ID" value="KAJ7226054.1"/>
    <property type="molecule type" value="Genomic_DNA"/>
</dbReference>
<reference evidence="1" key="1">
    <citation type="submission" date="2023-03" db="EMBL/GenBank/DDBJ databases">
        <title>Massive genome expansion in bonnet fungi (Mycena s.s.) driven by repeated elements and novel gene families across ecological guilds.</title>
        <authorList>
            <consortium name="Lawrence Berkeley National Laboratory"/>
            <person name="Harder C.B."/>
            <person name="Miyauchi S."/>
            <person name="Viragh M."/>
            <person name="Kuo A."/>
            <person name="Thoen E."/>
            <person name="Andreopoulos B."/>
            <person name="Lu D."/>
            <person name="Skrede I."/>
            <person name="Drula E."/>
            <person name="Henrissat B."/>
            <person name="Morin E."/>
            <person name="Kohler A."/>
            <person name="Barry K."/>
            <person name="LaButti K."/>
            <person name="Morin E."/>
            <person name="Salamov A."/>
            <person name="Lipzen A."/>
            <person name="Mereny Z."/>
            <person name="Hegedus B."/>
            <person name="Baldrian P."/>
            <person name="Stursova M."/>
            <person name="Weitz H."/>
            <person name="Taylor A."/>
            <person name="Grigoriev I.V."/>
            <person name="Nagy L.G."/>
            <person name="Martin F."/>
            <person name="Kauserud H."/>
        </authorList>
    </citation>
    <scope>NUCLEOTIDE SEQUENCE</scope>
    <source>
        <strain evidence="1">9144</strain>
    </source>
</reference>
<name>A0AAD7E404_9AGAR</name>
<accession>A0AAD7E404</accession>
<comment type="caution">
    <text evidence="1">The sequence shown here is derived from an EMBL/GenBank/DDBJ whole genome shotgun (WGS) entry which is preliminary data.</text>
</comment>
<evidence type="ECO:0000313" key="1">
    <source>
        <dbReference type="EMBL" id="KAJ7226054.1"/>
    </source>
</evidence>
<proteinExistence type="predicted"/>
<sequence>MNRNPQKTPNPSSQQWALSKFKYDLASSKYQYRWDNWAKFLEWLSQEQQHECIELRLVNTNESAGVPWDLHRSGQLLQCAQPSDWEREPSLYANPEGDKRVYCWTSATQGVAGTYCILKLVHRGVYDSDDIFERDLDDASVAARTEFIQLRDIRALRKDRLCDVQNTLRVD</sequence>
<dbReference type="AlphaFoldDB" id="A0AAD7E404"/>
<keyword evidence="2" id="KW-1185">Reference proteome</keyword>
<organism evidence="1 2">
    <name type="scientific">Mycena pura</name>
    <dbReference type="NCBI Taxonomy" id="153505"/>
    <lineage>
        <taxon>Eukaryota</taxon>
        <taxon>Fungi</taxon>
        <taxon>Dikarya</taxon>
        <taxon>Basidiomycota</taxon>
        <taxon>Agaricomycotina</taxon>
        <taxon>Agaricomycetes</taxon>
        <taxon>Agaricomycetidae</taxon>
        <taxon>Agaricales</taxon>
        <taxon>Marasmiineae</taxon>
        <taxon>Mycenaceae</taxon>
        <taxon>Mycena</taxon>
    </lineage>
</organism>
<dbReference type="Proteomes" id="UP001219525">
    <property type="component" value="Unassembled WGS sequence"/>
</dbReference>
<protein>
    <submittedName>
        <fullName evidence="1">Uncharacterized protein</fullName>
    </submittedName>
</protein>
<evidence type="ECO:0000313" key="2">
    <source>
        <dbReference type="Proteomes" id="UP001219525"/>
    </source>
</evidence>
<gene>
    <name evidence="1" type="ORF">GGX14DRAFT_386743</name>
</gene>